<dbReference type="PANTHER" id="PTHR42718">
    <property type="entry name" value="MAJOR FACILITATOR SUPERFAMILY MULTIDRUG TRANSPORTER MFSC"/>
    <property type="match status" value="1"/>
</dbReference>
<dbReference type="PROSITE" id="PS50850">
    <property type="entry name" value="MFS"/>
    <property type="match status" value="1"/>
</dbReference>
<feature type="transmembrane region" description="Helical" evidence="9">
    <location>
        <begin position="482"/>
        <end position="499"/>
    </location>
</feature>
<evidence type="ECO:0000256" key="5">
    <source>
        <dbReference type="ARBA" id="ARBA00022989"/>
    </source>
</evidence>
<dbReference type="GO" id="GO:0005886">
    <property type="term" value="C:plasma membrane"/>
    <property type="evidence" value="ECO:0007669"/>
    <property type="project" value="UniProtKB-SubCell"/>
</dbReference>
<dbReference type="GO" id="GO:0022857">
    <property type="term" value="F:transmembrane transporter activity"/>
    <property type="evidence" value="ECO:0007669"/>
    <property type="project" value="InterPro"/>
</dbReference>
<evidence type="ECO:0000256" key="3">
    <source>
        <dbReference type="ARBA" id="ARBA00022475"/>
    </source>
</evidence>
<keyword evidence="4 9" id="KW-0812">Transmembrane</keyword>
<accession>A0A1J7BGH1</accession>
<reference evidence="11 12" key="1">
    <citation type="submission" date="2016-10" db="EMBL/GenBank/DDBJ databases">
        <title>Genome sequence of Streptomyces gilvigriseus MUSC 26.</title>
        <authorList>
            <person name="Lee L.-H."/>
            <person name="Ser H.-L."/>
        </authorList>
    </citation>
    <scope>NUCLEOTIDE SEQUENCE [LARGE SCALE GENOMIC DNA]</scope>
    <source>
        <strain evidence="11 12">MUSC 26</strain>
    </source>
</reference>
<organism evidence="11 12">
    <name type="scientific">Mangrovactinospora gilvigrisea</name>
    <dbReference type="NCBI Taxonomy" id="1428644"/>
    <lineage>
        <taxon>Bacteria</taxon>
        <taxon>Bacillati</taxon>
        <taxon>Actinomycetota</taxon>
        <taxon>Actinomycetes</taxon>
        <taxon>Kitasatosporales</taxon>
        <taxon>Streptomycetaceae</taxon>
        <taxon>Mangrovactinospora</taxon>
    </lineage>
</organism>
<name>A0A1J7BGH1_9ACTN</name>
<keyword evidence="6 9" id="KW-0472">Membrane</keyword>
<dbReference type="InterPro" id="IPR020846">
    <property type="entry name" value="MFS_dom"/>
</dbReference>
<feature type="transmembrane region" description="Helical" evidence="9">
    <location>
        <begin position="421"/>
        <end position="439"/>
    </location>
</feature>
<dbReference type="GO" id="GO:0046677">
    <property type="term" value="P:response to antibiotic"/>
    <property type="evidence" value="ECO:0007669"/>
    <property type="project" value="UniProtKB-KW"/>
</dbReference>
<evidence type="ECO:0000256" key="4">
    <source>
        <dbReference type="ARBA" id="ARBA00022692"/>
    </source>
</evidence>
<evidence type="ECO:0000313" key="11">
    <source>
        <dbReference type="EMBL" id="OIV37779.1"/>
    </source>
</evidence>
<evidence type="ECO:0000256" key="1">
    <source>
        <dbReference type="ARBA" id="ARBA00004651"/>
    </source>
</evidence>
<feature type="transmembrane region" description="Helical" evidence="9">
    <location>
        <begin position="217"/>
        <end position="235"/>
    </location>
</feature>
<dbReference type="EMBL" id="MLCF01000043">
    <property type="protein sequence ID" value="OIV37779.1"/>
    <property type="molecule type" value="Genomic_DNA"/>
</dbReference>
<feature type="transmembrane region" description="Helical" evidence="9">
    <location>
        <begin position="376"/>
        <end position="400"/>
    </location>
</feature>
<keyword evidence="3" id="KW-1003">Cell membrane</keyword>
<dbReference type="Gene3D" id="1.20.1720.10">
    <property type="entry name" value="Multidrug resistance protein D"/>
    <property type="match status" value="1"/>
</dbReference>
<dbReference type="PRINTS" id="PR01036">
    <property type="entry name" value="TCRTETB"/>
</dbReference>
<feature type="region of interest" description="Disordered" evidence="8">
    <location>
        <begin position="1"/>
        <end position="23"/>
    </location>
</feature>
<evidence type="ECO:0000256" key="6">
    <source>
        <dbReference type="ARBA" id="ARBA00023136"/>
    </source>
</evidence>
<feature type="transmembrane region" description="Helical" evidence="9">
    <location>
        <begin position="285"/>
        <end position="303"/>
    </location>
</feature>
<keyword evidence="5 9" id="KW-1133">Transmembrane helix</keyword>
<dbReference type="InterPro" id="IPR004638">
    <property type="entry name" value="EmrB-like"/>
</dbReference>
<evidence type="ECO:0000256" key="2">
    <source>
        <dbReference type="ARBA" id="ARBA00022448"/>
    </source>
</evidence>
<evidence type="ECO:0000256" key="8">
    <source>
        <dbReference type="SAM" id="MobiDB-lite"/>
    </source>
</evidence>
<feature type="transmembrane region" description="Helical" evidence="9">
    <location>
        <begin position="28"/>
        <end position="48"/>
    </location>
</feature>
<proteinExistence type="predicted"/>
<dbReference type="STRING" id="1428644.BIV57_09420"/>
<dbReference type="CDD" id="cd17321">
    <property type="entry name" value="MFS_MMR_MDR_like"/>
    <property type="match status" value="1"/>
</dbReference>
<comment type="caution">
    <text evidence="11">The sequence shown here is derived from an EMBL/GenBank/DDBJ whole genome shotgun (WGS) entry which is preliminary data.</text>
</comment>
<evidence type="ECO:0000259" key="10">
    <source>
        <dbReference type="PROSITE" id="PS50850"/>
    </source>
</evidence>
<dbReference type="PANTHER" id="PTHR42718:SF42">
    <property type="entry name" value="EXPORT PROTEIN"/>
    <property type="match status" value="1"/>
</dbReference>
<dbReference type="InterPro" id="IPR036259">
    <property type="entry name" value="MFS_trans_sf"/>
</dbReference>
<feature type="transmembrane region" description="Helical" evidence="9">
    <location>
        <begin position="323"/>
        <end position="343"/>
    </location>
</feature>
<dbReference type="Gene3D" id="1.20.1250.20">
    <property type="entry name" value="MFS general substrate transporter like domains"/>
    <property type="match status" value="1"/>
</dbReference>
<feature type="transmembrane region" description="Helical" evidence="9">
    <location>
        <begin position="350"/>
        <end position="370"/>
    </location>
</feature>
<dbReference type="PROSITE" id="PS00216">
    <property type="entry name" value="SUGAR_TRANSPORT_1"/>
    <property type="match status" value="1"/>
</dbReference>
<feature type="compositionally biased region" description="Low complexity" evidence="8">
    <location>
        <begin position="1"/>
        <end position="15"/>
    </location>
</feature>
<feature type="transmembrane region" description="Helical" evidence="9">
    <location>
        <begin position="121"/>
        <end position="143"/>
    </location>
</feature>
<feature type="transmembrane region" description="Helical" evidence="9">
    <location>
        <begin position="155"/>
        <end position="175"/>
    </location>
</feature>
<feature type="transmembrane region" description="Helical" evidence="9">
    <location>
        <begin position="68"/>
        <end position="88"/>
    </location>
</feature>
<dbReference type="RefSeq" id="WP_071656277.1">
    <property type="nucleotide sequence ID" value="NZ_MLCF01000043.1"/>
</dbReference>
<dbReference type="InterPro" id="IPR005829">
    <property type="entry name" value="Sugar_transporter_CS"/>
</dbReference>
<dbReference type="AlphaFoldDB" id="A0A1J7BGH1"/>
<feature type="transmembrane region" description="Helical" evidence="9">
    <location>
        <begin position="181"/>
        <end position="205"/>
    </location>
</feature>
<keyword evidence="2" id="KW-0813">Transport</keyword>
<sequence>MSEAATTAAQPDAQPSPEPEEQGHPKRWAILAVLALALLTVVIDNTVLNVAIPTLTKDLHATTADSQWFINAYSLVQAGLLLTAGAMADRYGRKRALLTGLAVFGVGSGAAALAHSPGALIGARAFMAIGGSLLYATVLAVLVQVFPAKDRPKAIGIWAGVNALAFVGGPLLGGFLLEHYWWGAIFLVNLPVAAIGLAAVAWMVPESKDPRGDRPDLLGALLSTIGVAALVYAVISGPSAGWGSAKVLISFAVAVAGLGSFVIWERRIDNPMLDMAFFRNRAFTGAVSGSILVAFGMGGSLFLLTQHMQFLLGYTPLQAGLRIAPLALSLLVVNFTGLGALLFKKVGTSISIAGGMIVMAAGLAAIARFSNDGYGGTLAGLILMGIGMGLATPAMATAIMSAIPPEKAGVGSAINGTLNELGNSLGVAVLGALLTAWFAGRLPHGVPHAAANSLPEAQQAAGPSLLGQVQHAFGDALGNSQYIGAAAVLAGGLVAAYLLRRSRVDAGNGAEAQGE</sequence>
<feature type="transmembrane region" description="Helical" evidence="9">
    <location>
        <begin position="247"/>
        <end position="264"/>
    </location>
</feature>
<dbReference type="SUPFAM" id="SSF103473">
    <property type="entry name" value="MFS general substrate transporter"/>
    <property type="match status" value="1"/>
</dbReference>
<evidence type="ECO:0000256" key="9">
    <source>
        <dbReference type="SAM" id="Phobius"/>
    </source>
</evidence>
<feature type="transmembrane region" description="Helical" evidence="9">
    <location>
        <begin position="95"/>
        <end position="115"/>
    </location>
</feature>
<comment type="subcellular location">
    <subcellularLocation>
        <location evidence="1">Cell membrane</location>
        <topology evidence="1">Multi-pass membrane protein</topology>
    </subcellularLocation>
</comment>
<feature type="domain" description="Major facilitator superfamily (MFS) profile" evidence="10">
    <location>
        <begin position="30"/>
        <end position="503"/>
    </location>
</feature>
<dbReference type="NCBIfam" id="TIGR00711">
    <property type="entry name" value="efflux_EmrB"/>
    <property type="match status" value="1"/>
</dbReference>
<keyword evidence="12" id="KW-1185">Reference proteome</keyword>
<dbReference type="InterPro" id="IPR011701">
    <property type="entry name" value="MFS"/>
</dbReference>
<evidence type="ECO:0000256" key="7">
    <source>
        <dbReference type="ARBA" id="ARBA00023251"/>
    </source>
</evidence>
<protein>
    <submittedName>
        <fullName evidence="11">MFS transporter</fullName>
    </submittedName>
</protein>
<keyword evidence="7" id="KW-0046">Antibiotic resistance</keyword>
<gene>
    <name evidence="11" type="ORF">BIV57_09420</name>
</gene>
<evidence type="ECO:0000313" key="12">
    <source>
        <dbReference type="Proteomes" id="UP000243342"/>
    </source>
</evidence>
<dbReference type="OrthoDB" id="9781469at2"/>
<dbReference type="Pfam" id="PF07690">
    <property type="entry name" value="MFS_1"/>
    <property type="match status" value="1"/>
</dbReference>
<dbReference type="Proteomes" id="UP000243342">
    <property type="component" value="Unassembled WGS sequence"/>
</dbReference>